<evidence type="ECO:0000259" key="11">
    <source>
        <dbReference type="PROSITE" id="PS50011"/>
    </source>
</evidence>
<evidence type="ECO:0000256" key="10">
    <source>
        <dbReference type="SAM" id="MobiDB-lite"/>
    </source>
</evidence>
<feature type="compositionally biased region" description="Low complexity" evidence="10">
    <location>
        <begin position="1058"/>
        <end position="1071"/>
    </location>
</feature>
<dbReference type="FunFam" id="3.30.200.20:FF:000206">
    <property type="entry name" value="Serine/threonine-protein kinase Ssp1"/>
    <property type="match status" value="1"/>
</dbReference>
<evidence type="ECO:0000256" key="3">
    <source>
        <dbReference type="ARBA" id="ARBA00022679"/>
    </source>
</evidence>
<keyword evidence="3" id="KW-0808">Transferase</keyword>
<sequence length="1261" mass="139576">MEQLPRPPSRQHKPGQPLDAPEKTETRAIAASLSASAILNNRSRSNSAASLSRNSLPVSQGQSSPPTPRNNPSNRNHQHNNSSLSIVASPTDSISPAATPSPFLHSLQAHTVRETNKARKFSVRGRKNINQYEVIEELGRGVHGKVKRALNSDTKEEVAIKIIPRFSKKRRLGKVTAKPEKDHKTMREIAILKKIRHPNVVALLEVIDDPELKKIYMVLEYVELGEICWRKKGLPHICAHERRRVERDMRSSSFSAEDLEYNQQRRQEHQGDLHQIQEEETRANNRAMYLGHHEFPEFFNYELAPEDDSSTSMSRNVSAHNFMFEPHNANSVPSSVVASRATSRAPSRNQSFSSLSRHFNGMHEGHITEESEPADTPVSPRRDHSFPAFLIEDQTFRARSDSMSESVLSHSSLDFNPLVTHDAFADDFSYVPCFTYDRARSTFRDTVLGLEYLHYQGVVHRDIKPANLLWTKDRRVKISDFGVSYFGRPIRDGEDDGTVSESEAMDFDDDRELSKTVGTPAFFAPELCYTDLDKEQYKVSEQIDIWSLGVTLYCLIYARIPFLAEDEFQMFKKIATEDVFIPTQRLAPVDPSTSPNTTSLYQRQNVAPYRDDNVLIYEDVDPNLRDLLQKMLIKDPEKRIRIREIKRHPWVTADIPDVQQWLDETDPAKPSLGRKIQVDEKELTAAVSTLSFMERVKKTITKIMHPLGGGERDTTKTRRRAPSSTASSCGDISRGHMFGSSASLQASAMPRDARRRSIRPDDATVHPLVNSITAETAEAPAMVYDPLATVLPEVSTPYHPGAPAMYHDHVREKSLEEPVRASDLRHSASLRSHRKSHSKSVANPMLERSGGSMRDVSLHRPVFDSGDDLVSMNTAPLPSDTPPVRSVSRSRARGISHSSIPSGRTQSPSTPSANTSATTPCSPLRGVHPTGHGRAMRSVDLSRGGHYSASLSPHGVNNFLRLTPVDTPRAEPSAATYRPDVHAAGEERPMTAHRVPSTQDTQFGIPDALPNQSLESQVSSAGSSSGEVYSPTTRTRASTGLSSTQSIVSSSCEPVGTPMSSPSDISSPVSSGNLASDGQCGGAINVSTFQSDPSLPALLSGASSVSADLDGEAFFSSKVDATSAIYRTTDSSTPPAMAKDRMDDFLDIQRSESFVPVQLDVETRPPHSPTSVSSHSHSHSHNQRLSISSQIHEPKQTQAVLSLADEDEDADDSDSDGGLTLPMRRRSRMPETHSRFPFPPRRRDTNASICSSDTAKKVDYS</sequence>
<feature type="domain" description="Protein kinase" evidence="11">
    <location>
        <begin position="132"/>
        <end position="651"/>
    </location>
</feature>
<dbReference type="CDD" id="cd14008">
    <property type="entry name" value="STKc_LKB1_CaMKK"/>
    <property type="match status" value="1"/>
</dbReference>
<evidence type="ECO:0000256" key="8">
    <source>
        <dbReference type="ARBA" id="ARBA00048679"/>
    </source>
</evidence>
<evidence type="ECO:0000256" key="5">
    <source>
        <dbReference type="ARBA" id="ARBA00022777"/>
    </source>
</evidence>
<dbReference type="AlphaFoldDB" id="A0A0F4ZDZ8"/>
<feature type="region of interest" description="Disordered" evidence="10">
    <location>
        <begin position="705"/>
        <end position="762"/>
    </location>
</feature>
<feature type="compositionally biased region" description="Low complexity" evidence="10">
    <location>
        <begin position="335"/>
        <end position="349"/>
    </location>
</feature>
<dbReference type="SUPFAM" id="SSF56112">
    <property type="entry name" value="Protein kinase-like (PK-like)"/>
    <property type="match status" value="1"/>
</dbReference>
<evidence type="ECO:0000256" key="7">
    <source>
        <dbReference type="ARBA" id="ARBA00047899"/>
    </source>
</evidence>
<gene>
    <name evidence="12" type="ORF">TD95_004823</name>
</gene>
<dbReference type="EMBL" id="LAEV01001191">
    <property type="protein sequence ID" value="KKA28727.1"/>
    <property type="molecule type" value="Genomic_DNA"/>
</dbReference>
<feature type="compositionally biased region" description="Low complexity" evidence="10">
    <location>
        <begin position="1012"/>
        <end position="1030"/>
    </location>
</feature>
<dbReference type="GO" id="GO:0001558">
    <property type="term" value="P:regulation of cell growth"/>
    <property type="evidence" value="ECO:0007669"/>
    <property type="project" value="UniProtKB-ARBA"/>
</dbReference>
<dbReference type="PANTHER" id="PTHR43895">
    <property type="entry name" value="CALCIUM/CALMODULIN-DEPENDENT PROTEIN KINASE KINASE-RELATED"/>
    <property type="match status" value="1"/>
</dbReference>
<feature type="region of interest" description="Disordered" evidence="10">
    <location>
        <begin position="1"/>
        <end position="101"/>
    </location>
</feature>
<feature type="compositionally biased region" description="Low complexity" evidence="10">
    <location>
        <begin position="70"/>
        <end position="82"/>
    </location>
</feature>
<protein>
    <recommendedName>
        <fullName evidence="1">non-specific serine/threonine protein kinase</fullName>
        <ecNumber evidence="1">2.7.11.1</ecNumber>
    </recommendedName>
</protein>
<dbReference type="FunFam" id="1.10.510.10:FF:000614">
    <property type="entry name" value="Serine/threonine protein kinase, putative"/>
    <property type="match status" value="1"/>
</dbReference>
<evidence type="ECO:0000313" key="13">
    <source>
        <dbReference type="Proteomes" id="UP000033483"/>
    </source>
</evidence>
<feature type="compositionally biased region" description="Low complexity" evidence="10">
    <location>
        <begin position="27"/>
        <end position="56"/>
    </location>
</feature>
<dbReference type="SMART" id="SM00220">
    <property type="entry name" value="S_TKc"/>
    <property type="match status" value="1"/>
</dbReference>
<feature type="compositionally biased region" description="Acidic residues" evidence="10">
    <location>
        <begin position="1204"/>
        <end position="1215"/>
    </location>
</feature>
<feature type="compositionally biased region" description="Low complexity" evidence="10">
    <location>
        <begin position="905"/>
        <end position="923"/>
    </location>
</feature>
<feature type="binding site" evidence="9">
    <location>
        <position position="161"/>
    </location>
    <ligand>
        <name>ATP</name>
        <dbReference type="ChEBI" id="CHEBI:30616"/>
    </ligand>
</feature>
<name>A0A0F4ZDZ8_9PEZI</name>
<feature type="region of interest" description="Disordered" evidence="10">
    <location>
        <begin position="335"/>
        <end position="356"/>
    </location>
</feature>
<dbReference type="Proteomes" id="UP000033483">
    <property type="component" value="Unassembled WGS sequence"/>
</dbReference>
<comment type="caution">
    <text evidence="12">The sequence shown here is derived from an EMBL/GenBank/DDBJ whole genome shotgun (WGS) entry which is preliminary data.</text>
</comment>
<evidence type="ECO:0000256" key="9">
    <source>
        <dbReference type="PROSITE-ProRule" id="PRU10141"/>
    </source>
</evidence>
<dbReference type="GO" id="GO:0042149">
    <property type="term" value="P:cellular response to glucose starvation"/>
    <property type="evidence" value="ECO:0007669"/>
    <property type="project" value="UniProtKB-ARBA"/>
</dbReference>
<evidence type="ECO:0000256" key="1">
    <source>
        <dbReference type="ARBA" id="ARBA00012513"/>
    </source>
</evidence>
<dbReference type="GO" id="GO:0004674">
    <property type="term" value="F:protein serine/threonine kinase activity"/>
    <property type="evidence" value="ECO:0007669"/>
    <property type="project" value="UniProtKB-KW"/>
</dbReference>
<evidence type="ECO:0000313" key="12">
    <source>
        <dbReference type="EMBL" id="KKA28727.1"/>
    </source>
</evidence>
<reference evidence="12 13" key="1">
    <citation type="submission" date="2015-03" db="EMBL/GenBank/DDBJ databases">
        <authorList>
            <person name="Radwan O."/>
            <person name="Al-Naeli F.A."/>
            <person name="Rendon G.A."/>
            <person name="Fields C."/>
        </authorList>
    </citation>
    <scope>NUCLEOTIDE SEQUENCE [LARGE SCALE GENOMIC DNA]</scope>
    <source>
        <strain evidence="12">CR-DP1</strain>
    </source>
</reference>
<dbReference type="InterPro" id="IPR000719">
    <property type="entry name" value="Prot_kinase_dom"/>
</dbReference>
<dbReference type="PANTHER" id="PTHR43895:SF152">
    <property type="entry name" value="SERINE_THREONINE-PROTEIN KINASE TOS3"/>
    <property type="match status" value="1"/>
</dbReference>
<evidence type="ECO:0000256" key="6">
    <source>
        <dbReference type="ARBA" id="ARBA00022840"/>
    </source>
</evidence>
<dbReference type="Gene3D" id="1.10.510.10">
    <property type="entry name" value="Transferase(Phosphotransferase) domain 1"/>
    <property type="match status" value="1"/>
</dbReference>
<accession>A0A0F4ZDZ8</accession>
<keyword evidence="4 9" id="KW-0547">Nucleotide-binding</keyword>
<keyword evidence="5" id="KW-0418">Kinase</keyword>
<evidence type="ECO:0000256" key="4">
    <source>
        <dbReference type="ARBA" id="ARBA00022741"/>
    </source>
</evidence>
<feature type="compositionally biased region" description="Polar residues" evidence="10">
    <location>
        <begin position="1031"/>
        <end position="1052"/>
    </location>
</feature>
<proteinExistence type="predicted"/>
<dbReference type="InterPro" id="IPR017441">
    <property type="entry name" value="Protein_kinase_ATP_BS"/>
</dbReference>
<feature type="region of interest" description="Disordered" evidence="10">
    <location>
        <begin position="981"/>
        <end position="1076"/>
    </location>
</feature>
<comment type="catalytic activity">
    <reaction evidence="7">
        <text>L-threonyl-[protein] + ATP = O-phospho-L-threonyl-[protein] + ADP + H(+)</text>
        <dbReference type="Rhea" id="RHEA:46608"/>
        <dbReference type="Rhea" id="RHEA-COMP:11060"/>
        <dbReference type="Rhea" id="RHEA-COMP:11605"/>
        <dbReference type="ChEBI" id="CHEBI:15378"/>
        <dbReference type="ChEBI" id="CHEBI:30013"/>
        <dbReference type="ChEBI" id="CHEBI:30616"/>
        <dbReference type="ChEBI" id="CHEBI:61977"/>
        <dbReference type="ChEBI" id="CHEBI:456216"/>
        <dbReference type="EC" id="2.7.11.1"/>
    </reaction>
</comment>
<feature type="compositionally biased region" description="Basic and acidic residues" evidence="10">
    <location>
        <begin position="263"/>
        <end position="274"/>
    </location>
</feature>
<dbReference type="InterPro" id="IPR011009">
    <property type="entry name" value="Kinase-like_dom_sf"/>
</dbReference>
<dbReference type="GO" id="GO:0007165">
    <property type="term" value="P:signal transduction"/>
    <property type="evidence" value="ECO:0007669"/>
    <property type="project" value="TreeGrafter"/>
</dbReference>
<feature type="compositionally biased region" description="Polar residues" evidence="10">
    <location>
        <begin position="83"/>
        <end position="98"/>
    </location>
</feature>
<dbReference type="EC" id="2.7.11.1" evidence="1"/>
<keyword evidence="13" id="KW-1185">Reference proteome</keyword>
<dbReference type="PROSITE" id="PS00107">
    <property type="entry name" value="PROTEIN_KINASE_ATP"/>
    <property type="match status" value="1"/>
</dbReference>
<feature type="region of interest" description="Disordered" evidence="10">
    <location>
        <begin position="249"/>
        <end position="274"/>
    </location>
</feature>
<feature type="region of interest" description="Disordered" evidence="10">
    <location>
        <begin position="1159"/>
        <end position="1261"/>
    </location>
</feature>
<dbReference type="OrthoDB" id="68483at2759"/>
<feature type="region of interest" description="Disordered" evidence="10">
    <location>
        <begin position="818"/>
        <end position="935"/>
    </location>
</feature>
<evidence type="ECO:0000256" key="2">
    <source>
        <dbReference type="ARBA" id="ARBA00022527"/>
    </source>
</evidence>
<feature type="compositionally biased region" description="Basic and acidic residues" evidence="10">
    <location>
        <begin position="981"/>
        <end position="990"/>
    </location>
</feature>
<organism evidence="12 13">
    <name type="scientific">Thielaviopsis punctulata</name>
    <dbReference type="NCBI Taxonomy" id="72032"/>
    <lineage>
        <taxon>Eukaryota</taxon>
        <taxon>Fungi</taxon>
        <taxon>Dikarya</taxon>
        <taxon>Ascomycota</taxon>
        <taxon>Pezizomycotina</taxon>
        <taxon>Sordariomycetes</taxon>
        <taxon>Hypocreomycetidae</taxon>
        <taxon>Microascales</taxon>
        <taxon>Ceratocystidaceae</taxon>
        <taxon>Thielaviopsis</taxon>
    </lineage>
</organism>
<feature type="compositionally biased region" description="Polar residues" evidence="10">
    <location>
        <begin position="1183"/>
        <end position="1200"/>
    </location>
</feature>
<dbReference type="PROSITE" id="PS50011">
    <property type="entry name" value="PROTEIN_KINASE_DOM"/>
    <property type="match status" value="1"/>
</dbReference>
<dbReference type="Pfam" id="PF00069">
    <property type="entry name" value="Pkinase"/>
    <property type="match status" value="2"/>
</dbReference>
<dbReference type="GO" id="GO:0005524">
    <property type="term" value="F:ATP binding"/>
    <property type="evidence" value="ECO:0007669"/>
    <property type="project" value="UniProtKB-UniRule"/>
</dbReference>
<keyword evidence="2" id="KW-0723">Serine/threonine-protein kinase</keyword>
<comment type="catalytic activity">
    <reaction evidence="8">
        <text>L-seryl-[protein] + ATP = O-phospho-L-seryl-[protein] + ADP + H(+)</text>
        <dbReference type="Rhea" id="RHEA:17989"/>
        <dbReference type="Rhea" id="RHEA-COMP:9863"/>
        <dbReference type="Rhea" id="RHEA-COMP:11604"/>
        <dbReference type="ChEBI" id="CHEBI:15378"/>
        <dbReference type="ChEBI" id="CHEBI:29999"/>
        <dbReference type="ChEBI" id="CHEBI:30616"/>
        <dbReference type="ChEBI" id="CHEBI:83421"/>
        <dbReference type="ChEBI" id="CHEBI:456216"/>
        <dbReference type="EC" id="2.7.11.1"/>
    </reaction>
</comment>
<dbReference type="Gene3D" id="3.30.200.20">
    <property type="entry name" value="Phosphorylase Kinase, domain 1"/>
    <property type="match status" value="1"/>
</dbReference>
<keyword evidence="6 9" id="KW-0067">ATP-binding</keyword>